<dbReference type="PANTHER" id="PTHR35670">
    <property type="entry name" value="TRANSMEMBRANE PROTEIN 81"/>
    <property type="match status" value="1"/>
</dbReference>
<keyword evidence="5" id="KW-1133">Transmembrane helix</keyword>
<keyword evidence="3" id="KW-0812">Transmembrane</keyword>
<comment type="function">
    <text evidence="9">Essential fertilization factor required for male fertility. Part of a conserved trimeric sperm complex with the essential fertilization factors IZUMO1 and SPACA6 which bridges sperm and oocyte membranes during fertilization by binding to IZUMO1R/JUNO on the oocyte.</text>
</comment>
<evidence type="ECO:0000256" key="7">
    <source>
        <dbReference type="ARBA" id="ARBA00023157"/>
    </source>
</evidence>
<dbReference type="InterPro" id="IPR039293">
    <property type="entry name" value="TMEM81"/>
</dbReference>
<evidence type="ECO:0000256" key="2">
    <source>
        <dbReference type="ARBA" id="ARBA00022475"/>
    </source>
</evidence>
<keyword evidence="2" id="KW-1003">Cell membrane</keyword>
<reference evidence="12" key="2">
    <citation type="submission" date="2025-09" db="UniProtKB">
        <authorList>
            <consortium name="Ensembl"/>
        </authorList>
    </citation>
    <scope>IDENTIFICATION</scope>
</reference>
<dbReference type="PANTHER" id="PTHR35670:SF1">
    <property type="entry name" value="TRANSMEMBRANE PROTEIN 81"/>
    <property type="match status" value="1"/>
</dbReference>
<dbReference type="GO" id="GO:0005886">
    <property type="term" value="C:plasma membrane"/>
    <property type="evidence" value="ECO:0007669"/>
    <property type="project" value="UniProtKB-SubCell"/>
</dbReference>
<keyword evidence="7" id="KW-1015">Disulfide bond</keyword>
<organism evidence="12 13">
    <name type="scientific">Xiphophorus couchianus</name>
    <name type="common">Monterrey platyfish</name>
    <dbReference type="NCBI Taxonomy" id="32473"/>
    <lineage>
        <taxon>Eukaryota</taxon>
        <taxon>Metazoa</taxon>
        <taxon>Chordata</taxon>
        <taxon>Craniata</taxon>
        <taxon>Vertebrata</taxon>
        <taxon>Euteleostomi</taxon>
        <taxon>Actinopterygii</taxon>
        <taxon>Neopterygii</taxon>
        <taxon>Teleostei</taxon>
        <taxon>Neoteleostei</taxon>
        <taxon>Acanthomorphata</taxon>
        <taxon>Ovalentaria</taxon>
        <taxon>Atherinomorphae</taxon>
        <taxon>Cyprinodontiformes</taxon>
        <taxon>Poeciliidae</taxon>
        <taxon>Poeciliinae</taxon>
        <taxon>Xiphophorus</taxon>
    </lineage>
</organism>
<evidence type="ECO:0000256" key="8">
    <source>
        <dbReference type="ARBA" id="ARBA00023319"/>
    </source>
</evidence>
<evidence type="ECO:0000256" key="1">
    <source>
        <dbReference type="ARBA" id="ARBA00004251"/>
    </source>
</evidence>
<evidence type="ECO:0000313" key="13">
    <source>
        <dbReference type="Proteomes" id="UP000261380"/>
    </source>
</evidence>
<reference evidence="12" key="1">
    <citation type="submission" date="2025-08" db="UniProtKB">
        <authorList>
            <consortium name="Ensembl"/>
        </authorList>
    </citation>
    <scope>IDENTIFICATION</scope>
</reference>
<evidence type="ECO:0000256" key="11">
    <source>
        <dbReference type="SAM" id="SignalP"/>
    </source>
</evidence>
<dbReference type="Proteomes" id="UP000261380">
    <property type="component" value="Unplaced"/>
</dbReference>
<evidence type="ECO:0000256" key="10">
    <source>
        <dbReference type="ARBA" id="ARBA00050022"/>
    </source>
</evidence>
<dbReference type="Ensembl" id="ENSXCOT00000022175.1">
    <property type="protein sequence ID" value="ENSXCOP00000021908.1"/>
    <property type="gene ID" value="ENSXCOG00000016371.1"/>
</dbReference>
<evidence type="ECO:0000256" key="5">
    <source>
        <dbReference type="ARBA" id="ARBA00022989"/>
    </source>
</evidence>
<evidence type="ECO:0000256" key="9">
    <source>
        <dbReference type="ARBA" id="ARBA00049937"/>
    </source>
</evidence>
<comment type="subcellular location">
    <subcellularLocation>
        <location evidence="1">Cell membrane</location>
        <topology evidence="1">Single-pass type I membrane protein</topology>
    </subcellularLocation>
</comment>
<sequence length="219" mass="24560">MHVSTVTLHFLLFLHLLLPVDMEEEEDKVPLEVITESSPCSMTCGLGVKTQTLCLLKDGKTCRSQQVQCVESWQCGLKTMTVTSGVIGFLSDCGSQRDVLVSLRVSWRYARGVISSDDSLFDRWKAPDLHRVVLDPVREKDAGTYRCDVQDTNYRRRKTVYWGVRVLPAGVVNLDYQSSLSQWDVPGRLADGSGVLQLAAGRVLLYAVRFALTLVFFCH</sequence>
<name>A0A3B5MCD3_9TELE</name>
<dbReference type="GeneTree" id="ENSGT00390000006349"/>
<evidence type="ECO:0000256" key="4">
    <source>
        <dbReference type="ARBA" id="ARBA00022729"/>
    </source>
</evidence>
<protein>
    <recommendedName>
        <fullName evidence="10">Transmembrane protein 81</fullName>
    </recommendedName>
</protein>
<keyword evidence="4 11" id="KW-0732">Signal</keyword>
<feature type="chain" id="PRO_5017471220" description="Transmembrane protein 81" evidence="11">
    <location>
        <begin position="23"/>
        <end position="219"/>
    </location>
</feature>
<keyword evidence="6" id="KW-0472">Membrane</keyword>
<evidence type="ECO:0000256" key="3">
    <source>
        <dbReference type="ARBA" id="ARBA00022692"/>
    </source>
</evidence>
<feature type="signal peptide" evidence="11">
    <location>
        <begin position="1"/>
        <end position="22"/>
    </location>
</feature>
<proteinExistence type="predicted"/>
<dbReference type="AlphaFoldDB" id="A0A3B5MCD3"/>
<evidence type="ECO:0000313" key="12">
    <source>
        <dbReference type="Ensembl" id="ENSXCOP00000021908.1"/>
    </source>
</evidence>
<keyword evidence="8" id="KW-0393">Immunoglobulin domain</keyword>
<evidence type="ECO:0000256" key="6">
    <source>
        <dbReference type="ARBA" id="ARBA00023136"/>
    </source>
</evidence>
<keyword evidence="13" id="KW-1185">Reference proteome</keyword>
<accession>A0A3B5MCD3</accession>